<dbReference type="STRING" id="1244869.H261_21426"/>
<dbReference type="InterPro" id="IPR050153">
    <property type="entry name" value="Metal_Ion_Import_ABC"/>
</dbReference>
<evidence type="ECO:0000256" key="5">
    <source>
        <dbReference type="ARBA" id="ARBA00022840"/>
    </source>
</evidence>
<dbReference type="Gene3D" id="3.40.50.300">
    <property type="entry name" value="P-loop containing nucleotide triphosphate hydrolases"/>
    <property type="match status" value="1"/>
</dbReference>
<reference evidence="12 13" key="1">
    <citation type="journal article" date="2014" name="Genome Announc.">
        <title>Draft Genome Sequence of Magnetospirillum sp. Strain SO-1, a Freshwater Magnetotactic Bacterium Isolated from the Ol'khovka River, Russia.</title>
        <authorList>
            <person name="Grouzdev D.S."/>
            <person name="Dziuba M.V."/>
            <person name="Sukhacheva M.S."/>
            <person name="Mardanov A.V."/>
            <person name="Beletskiy A.V."/>
            <person name="Kuznetsov B.B."/>
            <person name="Skryabin K.G."/>
        </authorList>
    </citation>
    <scope>NUCLEOTIDE SEQUENCE [LARGE SCALE GENOMIC DNA]</scope>
    <source>
        <strain evidence="12 13">SO-1</strain>
    </source>
</reference>
<keyword evidence="3" id="KW-0547">Nucleotide-binding</keyword>
<gene>
    <name evidence="12" type="ORF">H261_21426</name>
</gene>
<keyword evidence="6" id="KW-0864">Zinc transport</keyword>
<dbReference type="PANTHER" id="PTHR42734:SF9">
    <property type="entry name" value="ZINC IMPORT ATP-BINDING PROTEIN ZNUC"/>
    <property type="match status" value="1"/>
</dbReference>
<keyword evidence="9" id="KW-0472">Membrane</keyword>
<evidence type="ECO:0000256" key="4">
    <source>
        <dbReference type="ARBA" id="ARBA00022833"/>
    </source>
</evidence>
<evidence type="ECO:0000256" key="9">
    <source>
        <dbReference type="ARBA" id="ARBA00023136"/>
    </source>
</evidence>
<evidence type="ECO:0000256" key="1">
    <source>
        <dbReference type="ARBA" id="ARBA00022448"/>
    </source>
</evidence>
<dbReference type="AlphaFoldDB" id="M2ZKL6"/>
<evidence type="ECO:0000256" key="2">
    <source>
        <dbReference type="ARBA" id="ARBA00022475"/>
    </source>
</evidence>
<evidence type="ECO:0000259" key="11">
    <source>
        <dbReference type="PROSITE" id="PS50893"/>
    </source>
</evidence>
<dbReference type="Proteomes" id="UP000011744">
    <property type="component" value="Unassembled WGS sequence"/>
</dbReference>
<dbReference type="GO" id="GO:0006829">
    <property type="term" value="P:zinc ion transport"/>
    <property type="evidence" value="ECO:0007669"/>
    <property type="project" value="UniProtKB-KW"/>
</dbReference>
<comment type="caution">
    <text evidence="12">The sequence shown here is derived from an EMBL/GenBank/DDBJ whole genome shotgun (WGS) entry which is preliminary data.</text>
</comment>
<name>M2ZKL6_9PROT</name>
<dbReference type="InterPro" id="IPR003439">
    <property type="entry name" value="ABC_transporter-like_ATP-bd"/>
</dbReference>
<evidence type="ECO:0000256" key="10">
    <source>
        <dbReference type="SAM" id="MobiDB-lite"/>
    </source>
</evidence>
<sequence>MSGGPLLRLAGIRLSHGGHPVLDHVDLTVEAGRIITVVGPNGAGKSSLLKVALGLLRPDAGRVERMAAVIGYVPQRLDIGRLLPLSVRRFLAMAVAERLDSGTLETVLDTVGAGHVLGRQVADLSGGELQRVLLARALLRRPDLLVLDEPVGGVDVAGQAELYDLITAQAREHGVGVLMVSHDLHVVMAATDHVVCLNRHVCCAGHPEAVSRHPEYLAMFGPRVAASLAIYTHAHDHGHGADGSVLPLEGGEDSHVHGPGCRHG</sequence>
<evidence type="ECO:0000313" key="13">
    <source>
        <dbReference type="Proteomes" id="UP000011744"/>
    </source>
</evidence>
<dbReference type="PATRIC" id="fig|1244869.3.peg.4230"/>
<evidence type="ECO:0000256" key="7">
    <source>
        <dbReference type="ARBA" id="ARBA00022967"/>
    </source>
</evidence>
<dbReference type="EMBL" id="AONQ01000100">
    <property type="protein sequence ID" value="EME67847.1"/>
    <property type="molecule type" value="Genomic_DNA"/>
</dbReference>
<keyword evidence="13" id="KW-1185">Reference proteome</keyword>
<protein>
    <submittedName>
        <fullName evidence="12">ABC-type Mn/Zn transport system, ATPase component</fullName>
    </submittedName>
</protein>
<keyword evidence="1" id="KW-0813">Transport</keyword>
<evidence type="ECO:0000256" key="6">
    <source>
        <dbReference type="ARBA" id="ARBA00022906"/>
    </source>
</evidence>
<evidence type="ECO:0000256" key="8">
    <source>
        <dbReference type="ARBA" id="ARBA00023065"/>
    </source>
</evidence>
<dbReference type="PANTHER" id="PTHR42734">
    <property type="entry name" value="METAL TRANSPORT SYSTEM ATP-BINDING PROTEIN TM_0124-RELATED"/>
    <property type="match status" value="1"/>
</dbReference>
<dbReference type="Pfam" id="PF00005">
    <property type="entry name" value="ABC_tran"/>
    <property type="match status" value="1"/>
</dbReference>
<dbReference type="InterPro" id="IPR003593">
    <property type="entry name" value="AAA+_ATPase"/>
</dbReference>
<dbReference type="SMART" id="SM00382">
    <property type="entry name" value="AAA"/>
    <property type="match status" value="1"/>
</dbReference>
<accession>M2ZKL6</accession>
<dbReference type="SUPFAM" id="SSF52540">
    <property type="entry name" value="P-loop containing nucleoside triphosphate hydrolases"/>
    <property type="match status" value="1"/>
</dbReference>
<dbReference type="GO" id="GO:0016887">
    <property type="term" value="F:ATP hydrolysis activity"/>
    <property type="evidence" value="ECO:0007669"/>
    <property type="project" value="InterPro"/>
</dbReference>
<dbReference type="InterPro" id="IPR017871">
    <property type="entry name" value="ABC_transporter-like_CS"/>
</dbReference>
<feature type="region of interest" description="Disordered" evidence="10">
    <location>
        <begin position="241"/>
        <end position="264"/>
    </location>
</feature>
<proteinExistence type="predicted"/>
<dbReference type="PROSITE" id="PS00211">
    <property type="entry name" value="ABC_TRANSPORTER_1"/>
    <property type="match status" value="1"/>
</dbReference>
<dbReference type="RefSeq" id="WP_008621800.1">
    <property type="nucleotide sequence ID" value="NZ_AONQ01000100.1"/>
</dbReference>
<keyword evidence="5" id="KW-0067">ATP-binding</keyword>
<organism evidence="12 13">
    <name type="scientific">Paramagnetospirillum caucaseum</name>
    <dbReference type="NCBI Taxonomy" id="1244869"/>
    <lineage>
        <taxon>Bacteria</taxon>
        <taxon>Pseudomonadati</taxon>
        <taxon>Pseudomonadota</taxon>
        <taxon>Alphaproteobacteria</taxon>
        <taxon>Rhodospirillales</taxon>
        <taxon>Magnetospirillaceae</taxon>
        <taxon>Paramagnetospirillum</taxon>
    </lineage>
</organism>
<keyword evidence="8" id="KW-0406">Ion transport</keyword>
<evidence type="ECO:0000313" key="12">
    <source>
        <dbReference type="EMBL" id="EME67847.1"/>
    </source>
</evidence>
<keyword evidence="7" id="KW-1278">Translocase</keyword>
<dbReference type="InterPro" id="IPR027417">
    <property type="entry name" value="P-loop_NTPase"/>
</dbReference>
<dbReference type="eggNOG" id="COG1121">
    <property type="taxonomic scope" value="Bacteria"/>
</dbReference>
<dbReference type="PROSITE" id="PS50893">
    <property type="entry name" value="ABC_TRANSPORTER_2"/>
    <property type="match status" value="1"/>
</dbReference>
<keyword evidence="4" id="KW-0862">Zinc</keyword>
<dbReference type="GO" id="GO:0010043">
    <property type="term" value="P:response to zinc ion"/>
    <property type="evidence" value="ECO:0007669"/>
    <property type="project" value="TreeGrafter"/>
</dbReference>
<evidence type="ECO:0000256" key="3">
    <source>
        <dbReference type="ARBA" id="ARBA00022741"/>
    </source>
</evidence>
<keyword evidence="2" id="KW-1003">Cell membrane</keyword>
<dbReference type="GO" id="GO:0005524">
    <property type="term" value="F:ATP binding"/>
    <property type="evidence" value="ECO:0007669"/>
    <property type="project" value="UniProtKB-KW"/>
</dbReference>
<feature type="domain" description="ABC transporter" evidence="11">
    <location>
        <begin position="7"/>
        <end position="223"/>
    </location>
</feature>